<dbReference type="KEGG" id="nfu:107396506"/>
<protein>
    <submittedName>
        <fullName evidence="3">Serine/threonine-protein kinase MRCK beta-like</fullName>
    </submittedName>
</protein>
<gene>
    <name evidence="3" type="ORF">G4P62_018591</name>
</gene>
<sequence length="79" mass="9158">MKTTERVYAMKILNKWEMLNRAETACFREERDVLVKGDSQWITTVHYAFQDDNFLVGITLTARLLLSRHAGVQTSHTVT</sequence>
<dbReference type="InterPro" id="IPR011009">
    <property type="entry name" value="Kinase-like_dom_sf"/>
</dbReference>
<evidence type="ECO:0000313" key="3">
    <source>
        <dbReference type="EMBL" id="KAF7205054.1"/>
    </source>
</evidence>
<evidence type="ECO:0000256" key="1">
    <source>
        <dbReference type="ARBA" id="ARBA00022527"/>
    </source>
</evidence>
<name>A0A9D2XPS2_NOTFU</name>
<dbReference type="InterPro" id="IPR050839">
    <property type="entry name" value="Rho-assoc_Ser/Thr_Kinase"/>
</dbReference>
<dbReference type="Gene3D" id="3.30.200.20">
    <property type="entry name" value="Phosphorylase Kinase, domain 1"/>
    <property type="match status" value="1"/>
</dbReference>
<dbReference type="GO" id="GO:0005737">
    <property type="term" value="C:cytoplasm"/>
    <property type="evidence" value="ECO:0007669"/>
    <property type="project" value="TreeGrafter"/>
</dbReference>
<organism evidence="3 4">
    <name type="scientific">Nothobranchius furzeri</name>
    <name type="common">Turquoise killifish</name>
    <dbReference type="NCBI Taxonomy" id="105023"/>
    <lineage>
        <taxon>Eukaryota</taxon>
        <taxon>Metazoa</taxon>
        <taxon>Chordata</taxon>
        <taxon>Craniata</taxon>
        <taxon>Vertebrata</taxon>
        <taxon>Euteleostomi</taxon>
        <taxon>Actinopterygii</taxon>
        <taxon>Neopterygii</taxon>
        <taxon>Teleostei</taxon>
        <taxon>Neoteleostei</taxon>
        <taxon>Acanthomorphata</taxon>
        <taxon>Ovalentaria</taxon>
        <taxon>Atherinomorphae</taxon>
        <taxon>Cyprinodontiformes</taxon>
        <taxon>Nothobranchiidae</taxon>
        <taxon>Nothobranchius</taxon>
    </lineage>
</organism>
<dbReference type="GO" id="GO:0004674">
    <property type="term" value="F:protein serine/threonine kinase activity"/>
    <property type="evidence" value="ECO:0007669"/>
    <property type="project" value="UniProtKB-KW"/>
</dbReference>
<dbReference type="OMA" id="WITTVHY"/>
<dbReference type="SUPFAM" id="SSF56112">
    <property type="entry name" value="Protein kinase-like (PK-like)"/>
    <property type="match status" value="1"/>
</dbReference>
<comment type="caution">
    <text evidence="3">The sequence shown here is derived from an EMBL/GenBank/DDBJ whole genome shotgun (WGS) entry which is preliminary data.</text>
</comment>
<reference evidence="3" key="1">
    <citation type="submission" date="2020-03" db="EMBL/GenBank/DDBJ databases">
        <title>Intra-Species Differences in Population Size shape Life History and Genome Evolution.</title>
        <authorList>
            <person name="Willemsen D."/>
            <person name="Cui R."/>
            <person name="Valenzano D.R."/>
        </authorList>
    </citation>
    <scope>NUCLEOTIDE SEQUENCE</scope>
    <source>
        <strain evidence="3">GRZ</strain>
        <tissue evidence="3">Whole</tissue>
    </source>
</reference>
<dbReference type="PANTHER" id="PTHR22988:SF34">
    <property type="entry name" value="SERINE_THREONINE-PROTEIN KINASE MRCK BETA"/>
    <property type="match status" value="1"/>
</dbReference>
<accession>A0A9D2XPS2</accession>
<dbReference type="Proteomes" id="UP000822369">
    <property type="component" value="Chromosome 16"/>
</dbReference>
<dbReference type="EMBL" id="JAAVVJ010000016">
    <property type="protein sequence ID" value="KAF7205054.1"/>
    <property type="molecule type" value="Genomic_DNA"/>
</dbReference>
<keyword evidence="2 3" id="KW-0808">Transferase</keyword>
<dbReference type="AlphaFoldDB" id="A0A9D2XPS2"/>
<evidence type="ECO:0000256" key="2">
    <source>
        <dbReference type="ARBA" id="ARBA00022777"/>
    </source>
</evidence>
<dbReference type="GO" id="GO:0031032">
    <property type="term" value="P:actomyosin structure organization"/>
    <property type="evidence" value="ECO:0007669"/>
    <property type="project" value="TreeGrafter"/>
</dbReference>
<dbReference type="PANTHER" id="PTHR22988">
    <property type="entry name" value="MYOTONIC DYSTROPHY S/T KINASE-RELATED"/>
    <property type="match status" value="1"/>
</dbReference>
<dbReference type="GO" id="GO:0005856">
    <property type="term" value="C:cytoskeleton"/>
    <property type="evidence" value="ECO:0007669"/>
    <property type="project" value="TreeGrafter"/>
</dbReference>
<proteinExistence type="predicted"/>
<evidence type="ECO:0000313" key="4">
    <source>
        <dbReference type="Proteomes" id="UP000822369"/>
    </source>
</evidence>
<keyword evidence="2 3" id="KW-0418">Kinase</keyword>
<keyword evidence="1" id="KW-0723">Serine/threonine-protein kinase</keyword>